<evidence type="ECO:0000313" key="2">
    <source>
        <dbReference type="EMBL" id="BFD46275.1"/>
    </source>
</evidence>
<reference evidence="2" key="1">
    <citation type="submission" date="2024-01" db="EMBL/GenBank/DDBJ databases">
        <title>Sequencing the genomes of a sandfly, Sergentomyia squamirostris, and its two endosymbionts.</title>
        <authorList>
            <person name="Itokawa K."/>
            <person name="Sanjoba C."/>
        </authorList>
    </citation>
    <scope>NUCLEOTIDE SEQUENCE</scope>
    <source>
        <strain evidence="2">RiSSQ</strain>
    </source>
</reference>
<feature type="region of interest" description="Disordered" evidence="1">
    <location>
        <begin position="162"/>
        <end position="188"/>
    </location>
</feature>
<protein>
    <submittedName>
        <fullName evidence="2">Uncharacterized protein</fullName>
    </submittedName>
</protein>
<dbReference type="EMBL" id="AP029170">
    <property type="protein sequence ID" value="BFD46275.1"/>
    <property type="molecule type" value="Genomic_DNA"/>
</dbReference>
<proteinExistence type="predicted"/>
<sequence length="246" mass="27810">MSKQQNYWFTKQDVENALVILTAVQAKNIKAIYTIIGLPSTIQEKLTGKTSIDVEKILTTQLPKLKKSYTKDEKEIPHIDPKSQKLKLNELCTKLATKKQELEQVKKCLDLIHAINDPNVSIKQILNMSDVSYRIIDELNLDNKYTTIPTVVNELNNLLSKFDAPPPENDSDYASGDELLSSSTSETQHTVKLPSNILTNNPQHELLSRLKEISNEFALKRGLDNTTPADNHIDEVNTVGEHHDMH</sequence>
<evidence type="ECO:0000256" key="1">
    <source>
        <dbReference type="SAM" id="MobiDB-lite"/>
    </source>
</evidence>
<dbReference type="AlphaFoldDB" id="A0AAT9G938"/>
<name>A0AAT9G938_9RICK</name>
<organism evidence="2">
    <name type="scientific">Candidatus Tisiphia endosymbiont of Sergentomyia squamirostris</name>
    <dbReference type="NCBI Taxonomy" id="3113639"/>
    <lineage>
        <taxon>Bacteria</taxon>
        <taxon>Pseudomonadati</taxon>
        <taxon>Pseudomonadota</taxon>
        <taxon>Alphaproteobacteria</taxon>
        <taxon>Rickettsiales</taxon>
        <taxon>Rickettsiaceae</taxon>
        <taxon>Rickettsieae</taxon>
        <taxon>Candidatus Tisiphia</taxon>
    </lineage>
</organism>
<accession>A0AAT9G938</accession>
<gene>
    <name evidence="2" type="ORF">DMENIID0002_09210</name>
</gene>